<dbReference type="Pfam" id="PF04740">
    <property type="entry name" value="LXG"/>
    <property type="match status" value="1"/>
</dbReference>
<evidence type="ECO:0000313" key="4">
    <source>
        <dbReference type="Proteomes" id="UP000249495"/>
    </source>
</evidence>
<dbReference type="PROSITE" id="PS51756">
    <property type="entry name" value="LXG"/>
    <property type="match status" value="1"/>
</dbReference>
<dbReference type="InterPro" id="IPR006829">
    <property type="entry name" value="LXG_dom"/>
</dbReference>
<comment type="similarity">
    <text evidence="1">In the N-terminal section; belongs to the LXG family.</text>
</comment>
<dbReference type="Proteomes" id="UP000249495">
    <property type="component" value="Chromosome 1"/>
</dbReference>
<sequence>MVKMVLGSSDSQATSVAALADSYTAAFESLISAFDNLANEDKLSGSAYTNIKSYGNSVVTPLVKAFILLADAAKADVQKLPDEYRAQVGGEDLDEETLTAQISAYATTIEANQTSATSLGKTEPMTDAVQASINSLNDAVASDTAAKAELEEKLRKLLEYNAQSSGFFSDIASLESAVTTGISQLQAGVTSFNGTFTLPSKKDLAWTKTVNSQWEDREAYLEVVDKVKKGKALKAKDVKAIERYQKKHPNVKIDQSILEAKDNYEAKKVKKETAKVSKAKSSNKVTDYSYYPGKVDTKAYQKREQQRLAKREATASKKLDAKTKKKIDRMSYQELVKAYPRVTRTGLGIDFEYLSMSDKQKLISDYADKRYRALVAKLPVNPKSQTFMEDYAGFIKRTGKDPFTGQTVSKGTAAMAKNYGWVKSGTTLTLALVNAKTDFDQLRSLSRVTKASVTVPKVKLSTDKTATSVEAILKQNGTTSKSFLNLTDADSVLSPKQIGIVRDVRVQIGLPESGTKMAKVIPAKYVEGIVAPDSKRNTVSGFVSVDSHSASLKTLDEVFEGNRLDYQNTPYSPGADDTYAKINFTLDSKMRLDIPLREPKVGEYPFTGRGFTGSKEIVLPEYELRKGANYHYQHGDTIGVYDSKSGSLLKQYMYDGEFNTWMQRK</sequence>
<evidence type="ECO:0000313" key="3">
    <source>
        <dbReference type="EMBL" id="SQF39436.1"/>
    </source>
</evidence>
<dbReference type="AlphaFoldDB" id="A0A2X3W504"/>
<dbReference type="EMBL" id="LS483343">
    <property type="protein sequence ID" value="SQF39436.1"/>
    <property type="molecule type" value="Genomic_DNA"/>
</dbReference>
<gene>
    <name evidence="3" type="ORF">NCTC12278_00333</name>
</gene>
<evidence type="ECO:0000259" key="2">
    <source>
        <dbReference type="PROSITE" id="PS51756"/>
    </source>
</evidence>
<dbReference type="STRING" id="1123303.GCA_000372425_01700"/>
<accession>A0A2X3W504</accession>
<organism evidence="3 4">
    <name type="scientific">Streptococcus ferus</name>
    <dbReference type="NCBI Taxonomy" id="1345"/>
    <lineage>
        <taxon>Bacteria</taxon>
        <taxon>Bacillati</taxon>
        <taxon>Bacillota</taxon>
        <taxon>Bacilli</taxon>
        <taxon>Lactobacillales</taxon>
        <taxon>Streptococcaceae</taxon>
        <taxon>Streptococcus</taxon>
    </lineage>
</organism>
<name>A0A2X3W504_9STRE</name>
<reference evidence="3 4" key="1">
    <citation type="submission" date="2018-06" db="EMBL/GenBank/DDBJ databases">
        <authorList>
            <consortium name="Pathogen Informatics"/>
            <person name="Doyle S."/>
        </authorList>
    </citation>
    <scope>NUCLEOTIDE SEQUENCE [LARGE SCALE GENOMIC DNA]</scope>
    <source>
        <strain evidence="3 4">NCTC12278</strain>
    </source>
</reference>
<dbReference type="OrthoDB" id="2235968at2"/>
<dbReference type="KEGG" id="sfer:NCTC12278_00333"/>
<evidence type="ECO:0000256" key="1">
    <source>
        <dbReference type="ARBA" id="ARBA00034117"/>
    </source>
</evidence>
<feature type="domain" description="LXG" evidence="2">
    <location>
        <begin position="1"/>
        <end position="227"/>
    </location>
</feature>
<protein>
    <submittedName>
        <fullName evidence="3">Membrane protein</fullName>
    </submittedName>
</protein>
<dbReference type="RefSeq" id="WP_111703009.1">
    <property type="nucleotide sequence ID" value="NZ_LS483343.1"/>
</dbReference>
<proteinExistence type="inferred from homology"/>
<keyword evidence="4" id="KW-1185">Reference proteome</keyword>